<gene>
    <name evidence="1" type="ORF">HanXRQr2_Chr07g0291841</name>
</gene>
<protein>
    <submittedName>
        <fullName evidence="1">Uncharacterized protein</fullName>
    </submittedName>
</protein>
<dbReference type="Gramene" id="mRNA:HanXRQr2_Chr07g0291841">
    <property type="protein sequence ID" value="mRNA:HanXRQr2_Chr07g0291841"/>
    <property type="gene ID" value="HanXRQr2_Chr07g0291841"/>
</dbReference>
<sequence length="41" mass="4810">MIGGHFCCRENKGARVWAKVIYLKLRSQLYRPCHSAILAYR</sequence>
<dbReference type="AlphaFoldDB" id="A0A9K3IK55"/>
<proteinExistence type="predicted"/>
<evidence type="ECO:0000313" key="1">
    <source>
        <dbReference type="EMBL" id="KAF5798348.1"/>
    </source>
</evidence>
<name>A0A9K3IK55_HELAN</name>
<keyword evidence="2" id="KW-1185">Reference proteome</keyword>
<dbReference type="Proteomes" id="UP000215914">
    <property type="component" value="Unassembled WGS sequence"/>
</dbReference>
<accession>A0A9K3IK55</accession>
<comment type="caution">
    <text evidence="1">The sequence shown here is derived from an EMBL/GenBank/DDBJ whole genome shotgun (WGS) entry which is preliminary data.</text>
</comment>
<reference evidence="1" key="2">
    <citation type="submission" date="2020-06" db="EMBL/GenBank/DDBJ databases">
        <title>Helianthus annuus Genome sequencing and assembly Release 2.</title>
        <authorList>
            <person name="Gouzy J."/>
            <person name="Langlade N."/>
            <person name="Munos S."/>
        </authorList>
    </citation>
    <scope>NUCLEOTIDE SEQUENCE</scope>
    <source>
        <tissue evidence="1">Leaves</tissue>
    </source>
</reference>
<organism evidence="1 2">
    <name type="scientific">Helianthus annuus</name>
    <name type="common">Common sunflower</name>
    <dbReference type="NCBI Taxonomy" id="4232"/>
    <lineage>
        <taxon>Eukaryota</taxon>
        <taxon>Viridiplantae</taxon>
        <taxon>Streptophyta</taxon>
        <taxon>Embryophyta</taxon>
        <taxon>Tracheophyta</taxon>
        <taxon>Spermatophyta</taxon>
        <taxon>Magnoliopsida</taxon>
        <taxon>eudicotyledons</taxon>
        <taxon>Gunneridae</taxon>
        <taxon>Pentapetalae</taxon>
        <taxon>asterids</taxon>
        <taxon>campanulids</taxon>
        <taxon>Asterales</taxon>
        <taxon>Asteraceae</taxon>
        <taxon>Asteroideae</taxon>
        <taxon>Heliantheae alliance</taxon>
        <taxon>Heliantheae</taxon>
        <taxon>Helianthus</taxon>
    </lineage>
</organism>
<reference evidence="1" key="1">
    <citation type="journal article" date="2017" name="Nature">
        <title>The sunflower genome provides insights into oil metabolism, flowering and Asterid evolution.</title>
        <authorList>
            <person name="Badouin H."/>
            <person name="Gouzy J."/>
            <person name="Grassa C.J."/>
            <person name="Murat F."/>
            <person name="Staton S.E."/>
            <person name="Cottret L."/>
            <person name="Lelandais-Briere C."/>
            <person name="Owens G.L."/>
            <person name="Carrere S."/>
            <person name="Mayjonade B."/>
            <person name="Legrand L."/>
            <person name="Gill N."/>
            <person name="Kane N.C."/>
            <person name="Bowers J.E."/>
            <person name="Hubner S."/>
            <person name="Bellec A."/>
            <person name="Berard A."/>
            <person name="Berges H."/>
            <person name="Blanchet N."/>
            <person name="Boniface M.C."/>
            <person name="Brunel D."/>
            <person name="Catrice O."/>
            <person name="Chaidir N."/>
            <person name="Claudel C."/>
            <person name="Donnadieu C."/>
            <person name="Faraut T."/>
            <person name="Fievet G."/>
            <person name="Helmstetter N."/>
            <person name="King M."/>
            <person name="Knapp S.J."/>
            <person name="Lai Z."/>
            <person name="Le Paslier M.C."/>
            <person name="Lippi Y."/>
            <person name="Lorenzon L."/>
            <person name="Mandel J.R."/>
            <person name="Marage G."/>
            <person name="Marchand G."/>
            <person name="Marquand E."/>
            <person name="Bret-Mestries E."/>
            <person name="Morien E."/>
            <person name="Nambeesan S."/>
            <person name="Nguyen T."/>
            <person name="Pegot-Espagnet P."/>
            <person name="Pouilly N."/>
            <person name="Raftis F."/>
            <person name="Sallet E."/>
            <person name="Schiex T."/>
            <person name="Thomas J."/>
            <person name="Vandecasteele C."/>
            <person name="Vares D."/>
            <person name="Vear F."/>
            <person name="Vautrin S."/>
            <person name="Crespi M."/>
            <person name="Mangin B."/>
            <person name="Burke J.M."/>
            <person name="Salse J."/>
            <person name="Munos S."/>
            <person name="Vincourt P."/>
            <person name="Rieseberg L.H."/>
            <person name="Langlade N.B."/>
        </authorList>
    </citation>
    <scope>NUCLEOTIDE SEQUENCE</scope>
    <source>
        <tissue evidence="1">Leaves</tissue>
    </source>
</reference>
<dbReference type="EMBL" id="MNCJ02000322">
    <property type="protein sequence ID" value="KAF5798348.1"/>
    <property type="molecule type" value="Genomic_DNA"/>
</dbReference>
<evidence type="ECO:0000313" key="2">
    <source>
        <dbReference type="Proteomes" id="UP000215914"/>
    </source>
</evidence>